<gene>
    <name evidence="2" type="ORF">H4W30_007466</name>
</gene>
<accession>A0ABR9LI70</accession>
<reference evidence="2 3" key="1">
    <citation type="submission" date="2020-10" db="EMBL/GenBank/DDBJ databases">
        <title>Sequencing the genomes of 1000 actinobacteria strains.</title>
        <authorList>
            <person name="Klenk H.-P."/>
        </authorList>
    </citation>
    <scope>NUCLEOTIDE SEQUENCE [LARGE SCALE GENOMIC DNA]</scope>
    <source>
        <strain evidence="2 3">DSM 46661</strain>
    </source>
</reference>
<dbReference type="Proteomes" id="UP000656548">
    <property type="component" value="Unassembled WGS sequence"/>
</dbReference>
<protein>
    <submittedName>
        <fullName evidence="2">Uncharacterized protein</fullName>
    </submittedName>
</protein>
<feature type="region of interest" description="Disordered" evidence="1">
    <location>
        <begin position="183"/>
        <end position="224"/>
    </location>
</feature>
<evidence type="ECO:0000313" key="3">
    <source>
        <dbReference type="Proteomes" id="UP000656548"/>
    </source>
</evidence>
<comment type="caution">
    <text evidence="2">The sequence shown here is derived from an EMBL/GenBank/DDBJ whole genome shotgun (WGS) entry which is preliminary data.</text>
</comment>
<evidence type="ECO:0000313" key="2">
    <source>
        <dbReference type="EMBL" id="MBE1580385.1"/>
    </source>
</evidence>
<proteinExistence type="predicted"/>
<name>A0ABR9LI70_9PSEU</name>
<feature type="compositionally biased region" description="Basic and acidic residues" evidence="1">
    <location>
        <begin position="198"/>
        <end position="209"/>
    </location>
</feature>
<keyword evidence="3" id="KW-1185">Reference proteome</keyword>
<dbReference type="EMBL" id="JADBEJ010000006">
    <property type="protein sequence ID" value="MBE1580385.1"/>
    <property type="molecule type" value="Genomic_DNA"/>
</dbReference>
<organism evidence="2 3">
    <name type="scientific">Amycolatopsis roodepoortensis</name>
    <dbReference type="NCBI Taxonomy" id="700274"/>
    <lineage>
        <taxon>Bacteria</taxon>
        <taxon>Bacillati</taxon>
        <taxon>Actinomycetota</taxon>
        <taxon>Actinomycetes</taxon>
        <taxon>Pseudonocardiales</taxon>
        <taxon>Pseudonocardiaceae</taxon>
        <taxon>Amycolatopsis</taxon>
    </lineage>
</organism>
<dbReference type="RefSeq" id="WP_192746952.1">
    <property type="nucleotide sequence ID" value="NZ_JADBEJ010000006.1"/>
</dbReference>
<sequence length="346" mass="38892">MRHPVQHTITPGPDASVLAPVSPTTTFHARRRGRPALAGIASTAAFTNVRLTEPARQLVLLMLCSLERDETLTDAYEAVLAKYGDSPGHWCHGKDLHGLRHFCSKFLGRAARSAPTWEVLTDLFSAALPAPDCERLLPWAAWLWCRAHDVEAPPGYTGPITSPPWGERDVVAKTAIVAALRADQPPHPADPAPVSCEPPHHEPREDHETLPVADTPSPAWEATIPSWENPQDLRVLLDYMTQVYRFQQEQNRRLHEQIRQLLDDNLELDHMTWDLRTQVAKLTQAAEKAIVEQDPSLTRPQVRQRLEMMIGRTRSPLPPLPRSRLRPMPVFVDHHDRRLAPVPPSA</sequence>
<evidence type="ECO:0000256" key="1">
    <source>
        <dbReference type="SAM" id="MobiDB-lite"/>
    </source>
</evidence>